<reference evidence="1 2" key="1">
    <citation type="submission" date="2012-02" db="EMBL/GenBank/DDBJ databases">
        <title>Complete genome sequence of Actinoplanes missouriensis 431 (= NBRC 102363).</title>
        <authorList>
            <person name="Ohnishi Y."/>
            <person name="Ishikawa J."/>
            <person name="Sekine M."/>
            <person name="Hosoyama A."/>
            <person name="Harada T."/>
            <person name="Narita H."/>
            <person name="Hata T."/>
            <person name="Konno Y."/>
            <person name="Tutikane K."/>
            <person name="Fujita N."/>
            <person name="Horinouchi S."/>
            <person name="Hayakawa M."/>
        </authorList>
    </citation>
    <scope>NUCLEOTIDE SEQUENCE [LARGE SCALE GENOMIC DNA]</scope>
    <source>
        <strain evidence="2">ATCC 14538 / DSM 43046 / CBS 188.64 / JCM 3121 / NBRC 102363 / NCIMB 12654 / NRRL B-3342 / UNCC 431</strain>
    </source>
</reference>
<accession>I0GYC6</accession>
<dbReference type="AlphaFoldDB" id="I0GYC6"/>
<proteinExistence type="predicted"/>
<dbReference type="STRING" id="512565.AMIS_5430"/>
<dbReference type="EMBL" id="AP012319">
    <property type="protein sequence ID" value="BAL85763.1"/>
    <property type="molecule type" value="Genomic_DNA"/>
</dbReference>
<evidence type="ECO:0000313" key="1">
    <source>
        <dbReference type="EMBL" id="BAL85763.1"/>
    </source>
</evidence>
<evidence type="ECO:0000313" key="2">
    <source>
        <dbReference type="Proteomes" id="UP000007882"/>
    </source>
</evidence>
<dbReference type="HOGENOM" id="CLU_3323510_0_0_11"/>
<gene>
    <name evidence="1" type="ordered locus">AMIS_5430</name>
</gene>
<name>I0GYC6_ACTM4</name>
<dbReference type="Proteomes" id="UP000007882">
    <property type="component" value="Chromosome"/>
</dbReference>
<sequence length="38" mass="3896">MDFDSASTDPAVVLDAPPLTLFVDARRMLFAGVGVGSG</sequence>
<protein>
    <submittedName>
        <fullName evidence="1">Uncharacterized protein</fullName>
    </submittedName>
</protein>
<keyword evidence="2" id="KW-1185">Reference proteome</keyword>
<organism evidence="1 2">
    <name type="scientific">Actinoplanes missouriensis (strain ATCC 14538 / DSM 43046 / CBS 188.64 / JCM 3121 / NBRC 102363 / NCIMB 12654 / NRRL B-3342 / UNCC 431)</name>
    <dbReference type="NCBI Taxonomy" id="512565"/>
    <lineage>
        <taxon>Bacteria</taxon>
        <taxon>Bacillati</taxon>
        <taxon>Actinomycetota</taxon>
        <taxon>Actinomycetes</taxon>
        <taxon>Micromonosporales</taxon>
        <taxon>Micromonosporaceae</taxon>
        <taxon>Actinoplanes</taxon>
    </lineage>
</organism>
<dbReference type="KEGG" id="ams:AMIS_5430"/>